<accession>A0A0P9P2G4</accession>
<evidence type="ECO:0000313" key="1">
    <source>
        <dbReference type="EMBL" id="KPW92133.1"/>
    </source>
</evidence>
<sequence length="87" mass="9773">MMDALPDSALADVVACYRDPEHGDSRLVRLGDLSRYPELVAQGPLGQLMTRRILDRFLKDDTTEDERKAQALDWLAELRQNTDGGAE</sequence>
<organism evidence="1 2">
    <name type="scientific">Pseudomonas syringae pv. cerasicola</name>
    <dbReference type="NCBI Taxonomy" id="264451"/>
    <lineage>
        <taxon>Bacteria</taxon>
        <taxon>Pseudomonadati</taxon>
        <taxon>Pseudomonadota</taxon>
        <taxon>Gammaproteobacteria</taxon>
        <taxon>Pseudomonadales</taxon>
        <taxon>Pseudomonadaceae</taxon>
        <taxon>Pseudomonas</taxon>
        <taxon>Pseudomonas syringae</taxon>
    </lineage>
</organism>
<proteinExistence type="predicted"/>
<gene>
    <name evidence="1" type="ORF">ALO50_01164</name>
</gene>
<reference evidence="1 2" key="1">
    <citation type="submission" date="2015-09" db="EMBL/GenBank/DDBJ databases">
        <title>Genome announcement of multiple Pseudomonas syringae strains.</title>
        <authorList>
            <person name="Thakur S."/>
            <person name="Wang P.W."/>
            <person name="Gong Y."/>
            <person name="Weir B.S."/>
            <person name="Guttman D.S."/>
        </authorList>
    </citation>
    <scope>NUCLEOTIDE SEQUENCE [LARGE SCALE GENOMIC DNA]</scope>
    <source>
        <strain evidence="1 2">ICMP17524</strain>
    </source>
</reference>
<protein>
    <submittedName>
        <fullName evidence="1">Uncharacterized protein</fullName>
    </submittedName>
</protein>
<dbReference type="Proteomes" id="UP000050356">
    <property type="component" value="Unassembled WGS sequence"/>
</dbReference>
<name>A0A0P9P2G4_PSESX</name>
<dbReference type="PATRIC" id="fig|264451.4.peg.1604"/>
<comment type="caution">
    <text evidence="1">The sequence shown here is derived from an EMBL/GenBank/DDBJ whole genome shotgun (WGS) entry which is preliminary data.</text>
</comment>
<evidence type="ECO:0000313" key="2">
    <source>
        <dbReference type="Proteomes" id="UP000050356"/>
    </source>
</evidence>
<dbReference type="AlphaFoldDB" id="A0A0P9P2G4"/>
<dbReference type="EMBL" id="LJQA01000503">
    <property type="protein sequence ID" value="KPW92133.1"/>
    <property type="molecule type" value="Genomic_DNA"/>
</dbReference>